<dbReference type="PROSITE" id="PS50042">
    <property type="entry name" value="CNMP_BINDING_3"/>
    <property type="match status" value="1"/>
</dbReference>
<keyword evidence="6 13" id="KW-1133">Transmembrane helix</keyword>
<evidence type="ECO:0000256" key="9">
    <source>
        <dbReference type="ARBA" id="ARBA00023286"/>
    </source>
</evidence>
<dbReference type="PROSITE" id="PS50102">
    <property type="entry name" value="RRM"/>
    <property type="match status" value="2"/>
</dbReference>
<feature type="transmembrane region" description="Helical" evidence="13">
    <location>
        <begin position="492"/>
        <end position="509"/>
    </location>
</feature>
<dbReference type="Proteomes" id="UP001408789">
    <property type="component" value="Unassembled WGS sequence"/>
</dbReference>
<keyword evidence="9" id="KW-1071">Ligand-gated ion channel</keyword>
<dbReference type="InterPro" id="IPR018490">
    <property type="entry name" value="cNMP-bd_dom_sf"/>
</dbReference>
<feature type="transmembrane region" description="Helical" evidence="13">
    <location>
        <begin position="657"/>
        <end position="676"/>
    </location>
</feature>
<evidence type="ECO:0000256" key="13">
    <source>
        <dbReference type="SAM" id="Phobius"/>
    </source>
</evidence>
<proteinExistence type="inferred from homology"/>
<evidence type="ECO:0000256" key="12">
    <source>
        <dbReference type="SAM" id="MobiDB-lite"/>
    </source>
</evidence>
<dbReference type="Gene3D" id="2.60.120.10">
    <property type="entry name" value="Jelly Rolls"/>
    <property type="match status" value="1"/>
</dbReference>
<evidence type="ECO:0008006" key="18">
    <source>
        <dbReference type="Google" id="ProtNLM"/>
    </source>
</evidence>
<keyword evidence="10" id="KW-0407">Ion channel</keyword>
<reference evidence="16 17" key="1">
    <citation type="submission" date="2024-04" db="EMBL/GenBank/DDBJ databases">
        <title>The reference genome of an endangered Asteraceae, Deinandra increscens subsp. villosa, native to the Central Coast of California.</title>
        <authorList>
            <person name="Guilliams M."/>
            <person name="Hasenstab-Lehman K."/>
            <person name="Meyer R."/>
            <person name="Mcevoy S."/>
        </authorList>
    </citation>
    <scope>NUCLEOTIDE SEQUENCE [LARGE SCALE GENOMIC DNA]</scope>
    <source>
        <tissue evidence="16">Leaf</tissue>
    </source>
</reference>
<dbReference type="GO" id="GO:0003723">
    <property type="term" value="F:RNA binding"/>
    <property type="evidence" value="ECO:0007669"/>
    <property type="project" value="UniProtKB-UniRule"/>
</dbReference>
<evidence type="ECO:0000256" key="2">
    <source>
        <dbReference type="ARBA" id="ARBA00010486"/>
    </source>
</evidence>
<dbReference type="Gene3D" id="1.10.287.630">
    <property type="entry name" value="Helix hairpin bin"/>
    <property type="match status" value="1"/>
</dbReference>
<dbReference type="Gene3D" id="3.30.70.330">
    <property type="match status" value="2"/>
</dbReference>
<comment type="caution">
    <text evidence="16">The sequence shown here is derived from an EMBL/GenBank/DDBJ whole genome shotgun (WGS) entry which is preliminary data.</text>
</comment>
<name>A0AAP0H888_9ASTR</name>
<comment type="subcellular location">
    <subcellularLocation>
        <location evidence="1">Endomembrane system</location>
        <topology evidence="1">Multi-pass membrane protein</topology>
    </subcellularLocation>
</comment>
<feature type="domain" description="Cyclic nucleotide-binding" evidence="14">
    <location>
        <begin position="759"/>
        <end position="844"/>
    </location>
</feature>
<evidence type="ECO:0000256" key="3">
    <source>
        <dbReference type="ARBA" id="ARBA00022448"/>
    </source>
</evidence>
<keyword evidence="7" id="KW-0406">Ion transport</keyword>
<dbReference type="CDD" id="cd00038">
    <property type="entry name" value="CAP_ED"/>
    <property type="match status" value="1"/>
</dbReference>
<dbReference type="GO" id="GO:0005216">
    <property type="term" value="F:monoatomic ion channel activity"/>
    <property type="evidence" value="ECO:0007669"/>
    <property type="project" value="InterPro"/>
</dbReference>
<dbReference type="InterPro" id="IPR048289">
    <property type="entry name" value="RRM2_NsCP33-like"/>
</dbReference>
<dbReference type="PANTHER" id="PTHR45651">
    <property type="entry name" value="CYCLIC NUCLEOTIDE-GATED ION CHANNEL 15-RELATED-RELATED"/>
    <property type="match status" value="1"/>
</dbReference>
<evidence type="ECO:0000256" key="1">
    <source>
        <dbReference type="ARBA" id="ARBA00004127"/>
    </source>
</evidence>
<feature type="domain" description="RRM" evidence="15">
    <location>
        <begin position="201"/>
        <end position="279"/>
    </location>
</feature>
<evidence type="ECO:0000256" key="5">
    <source>
        <dbReference type="ARBA" id="ARBA00022884"/>
    </source>
</evidence>
<dbReference type="AlphaFoldDB" id="A0AAP0H888"/>
<evidence type="ECO:0000313" key="17">
    <source>
        <dbReference type="Proteomes" id="UP001408789"/>
    </source>
</evidence>
<dbReference type="InterPro" id="IPR000504">
    <property type="entry name" value="RRM_dom"/>
</dbReference>
<evidence type="ECO:0000256" key="8">
    <source>
        <dbReference type="ARBA" id="ARBA00023136"/>
    </source>
</evidence>
<dbReference type="Gene3D" id="1.10.287.70">
    <property type="match status" value="1"/>
</dbReference>
<feature type="region of interest" description="Disordered" evidence="12">
    <location>
        <begin position="925"/>
        <end position="982"/>
    </location>
</feature>
<keyword evidence="4 13" id="KW-0812">Transmembrane</keyword>
<dbReference type="SMART" id="SM00360">
    <property type="entry name" value="RRM"/>
    <property type="match status" value="2"/>
</dbReference>
<evidence type="ECO:0000256" key="11">
    <source>
        <dbReference type="PROSITE-ProRule" id="PRU00176"/>
    </source>
</evidence>
<feature type="region of interest" description="Disordered" evidence="12">
    <location>
        <begin position="159"/>
        <end position="194"/>
    </location>
</feature>
<dbReference type="InterPro" id="IPR012677">
    <property type="entry name" value="Nucleotide-bd_a/b_plait_sf"/>
</dbReference>
<dbReference type="SUPFAM" id="SSF81324">
    <property type="entry name" value="Voltage-gated potassium channels"/>
    <property type="match status" value="1"/>
</dbReference>
<evidence type="ECO:0000259" key="15">
    <source>
        <dbReference type="PROSITE" id="PS50102"/>
    </source>
</evidence>
<keyword evidence="8 13" id="KW-0472">Membrane</keyword>
<keyword evidence="3" id="KW-0813">Transport</keyword>
<evidence type="ECO:0000256" key="4">
    <source>
        <dbReference type="ARBA" id="ARBA00022692"/>
    </source>
</evidence>
<dbReference type="SUPFAM" id="SSF51206">
    <property type="entry name" value="cAMP-binding domain-like"/>
    <property type="match status" value="1"/>
</dbReference>
<feature type="transmembrane region" description="Helical" evidence="13">
    <location>
        <begin position="368"/>
        <end position="387"/>
    </location>
</feature>
<gene>
    <name evidence="16" type="ORF">SSX86_002700</name>
</gene>
<dbReference type="InterPro" id="IPR014710">
    <property type="entry name" value="RmlC-like_jellyroll"/>
</dbReference>
<feature type="domain" description="RRM" evidence="15">
    <location>
        <begin position="92"/>
        <end position="170"/>
    </location>
</feature>
<dbReference type="EMBL" id="JBCNJP010000006">
    <property type="protein sequence ID" value="KAK9078643.1"/>
    <property type="molecule type" value="Genomic_DNA"/>
</dbReference>
<dbReference type="CDD" id="cd21608">
    <property type="entry name" value="RRM2_NsCP33_like"/>
    <property type="match status" value="1"/>
</dbReference>
<feature type="compositionally biased region" description="Polar residues" evidence="12">
    <location>
        <begin position="925"/>
        <end position="936"/>
    </location>
</feature>
<keyword evidence="17" id="KW-1185">Reference proteome</keyword>
<dbReference type="GO" id="GO:0012505">
    <property type="term" value="C:endomembrane system"/>
    <property type="evidence" value="ECO:0007669"/>
    <property type="project" value="UniProtKB-SubCell"/>
</dbReference>
<evidence type="ECO:0000256" key="7">
    <source>
        <dbReference type="ARBA" id="ARBA00023065"/>
    </source>
</evidence>
<accession>A0AAP0H888</accession>
<comment type="similarity">
    <text evidence="2">Belongs to the cyclic nucleotide-gated cation channel (TC 1.A.1.5) family.</text>
</comment>
<dbReference type="PANTHER" id="PTHR45651:SF118">
    <property type="entry name" value="POTASSIUM CHANNEL, VOLTAGE-DEPENDENT, EAG_ELK_ERG-RELATED"/>
    <property type="match status" value="1"/>
</dbReference>
<protein>
    <recommendedName>
        <fullName evidence="18">Cyclic nucleotide-binding domain-containing protein</fullName>
    </recommendedName>
</protein>
<keyword evidence="5 11" id="KW-0694">RNA-binding</keyword>
<dbReference type="Pfam" id="PF00076">
    <property type="entry name" value="RRM_1"/>
    <property type="match status" value="2"/>
</dbReference>
<evidence type="ECO:0000256" key="6">
    <source>
        <dbReference type="ARBA" id="ARBA00022989"/>
    </source>
</evidence>
<evidence type="ECO:0000259" key="14">
    <source>
        <dbReference type="PROSITE" id="PS50042"/>
    </source>
</evidence>
<evidence type="ECO:0000256" key="10">
    <source>
        <dbReference type="ARBA" id="ARBA00023303"/>
    </source>
</evidence>
<dbReference type="FunFam" id="2.60.120.10:FF:000024">
    <property type="entry name" value="Cyclic nucleotide-gated ion channel 1"/>
    <property type="match status" value="1"/>
</dbReference>
<dbReference type="InterPro" id="IPR035979">
    <property type="entry name" value="RBD_domain_sf"/>
</dbReference>
<organism evidence="16 17">
    <name type="scientific">Deinandra increscens subsp. villosa</name>
    <dbReference type="NCBI Taxonomy" id="3103831"/>
    <lineage>
        <taxon>Eukaryota</taxon>
        <taxon>Viridiplantae</taxon>
        <taxon>Streptophyta</taxon>
        <taxon>Embryophyta</taxon>
        <taxon>Tracheophyta</taxon>
        <taxon>Spermatophyta</taxon>
        <taxon>Magnoliopsida</taxon>
        <taxon>eudicotyledons</taxon>
        <taxon>Gunneridae</taxon>
        <taxon>Pentapetalae</taxon>
        <taxon>asterids</taxon>
        <taxon>campanulids</taxon>
        <taxon>Asterales</taxon>
        <taxon>Asteraceae</taxon>
        <taxon>Asteroideae</taxon>
        <taxon>Heliantheae alliance</taxon>
        <taxon>Madieae</taxon>
        <taxon>Madiinae</taxon>
        <taxon>Deinandra</taxon>
    </lineage>
</organism>
<dbReference type="GO" id="GO:0016020">
    <property type="term" value="C:membrane"/>
    <property type="evidence" value="ECO:0007669"/>
    <property type="project" value="InterPro"/>
</dbReference>
<evidence type="ECO:0000313" key="16">
    <source>
        <dbReference type="EMBL" id="KAK9078643.1"/>
    </source>
</evidence>
<dbReference type="InterPro" id="IPR000595">
    <property type="entry name" value="cNMP-bd_dom"/>
</dbReference>
<dbReference type="Pfam" id="PF00520">
    <property type="entry name" value="Ion_trans"/>
    <property type="match status" value="1"/>
</dbReference>
<feature type="transmembrane region" description="Helical" evidence="13">
    <location>
        <begin position="530"/>
        <end position="551"/>
    </location>
</feature>
<dbReference type="InterPro" id="IPR005821">
    <property type="entry name" value="Ion_trans_dom"/>
</dbReference>
<dbReference type="SMART" id="SM00100">
    <property type="entry name" value="cNMP"/>
    <property type="match status" value="1"/>
</dbReference>
<dbReference type="SUPFAM" id="SSF54928">
    <property type="entry name" value="RNA-binding domain, RBD"/>
    <property type="match status" value="2"/>
</dbReference>
<sequence length="982" mass="112179">MSSSSFSSLHLLSATLSSISKPPPPASLPFSITPLPTLFSTPISTNPFQVHPTQSSRFARHIAAVAAASFDLDEDLASDGDEQQPPNYSPDLKLYVGNLPWNVDSAALAGLFQRAGNVEMVEVVYDKGSGRSRGFGFVTMSSVKEVEAATRQFNGYELDGRQLRVNSGPPPSKGESSFRGQRDGSRGGYGGDGGRSFDNSNKVYVGNLAWSVDNLALETLFQDQGNVMEARVVYDRDSGRSKGFGFVTYGSMDEVNKAVDSLDGLNVDGRNIRVSVAEARQKPHHFSHQSKMEAELPKISRYENASHLITRALLFILVYFFRFEIEQAPSPKKNRRAISQSLTRVFSEDYKRIEGSIFDPRGDRVKKWYRYFLVAALISIAVDPLFYYLPEVKEEEMCMEEDTSLKITLTVIRSIVDIFYACHIYVRFRTAYDAPSSRLLGRGELVLDPFKISQRYLKRDFTLDLLAALPIPQVMTWLPFFDNSEMMSTKISVLYFIMFQFFLRLYLVFKLTSHITQETGVVAESTFAGAVYNILLFLLAAHVCGSCYYLLAIVRQGMCWKDVCNLEEPGCGERYFNCRFLDEPGRAAWYQSSNITNMCGSETDFFEFGMFFDAVDFGVASLDFFTKYSYCLWWGLRALSSRAEELQASTFFAETHFCIIISLTGLLLLAMIIGTMETYIESRTERLEEYRIQQMDTEEYMNHRQLPHEMKERVRKHNLYKWIMHRNVEEEAIMDALPLDVRRDIKHHICIELVRRVPLFDQMDEHTVDAICARLRTVICTSQTCLLREGDPTNDMFFIMHGQLDSYTTDGGRAGFWNQCLIGPGDFCGEELLTWALDPRSTNLLPLSTRTITSVADVEAFALSAEDLKFVAKRFRKLHNKKLRHTFRVHSHQWRTWAACYIQMAWKRYKRRKWVGMLKAKENYNKANPNPNLTEQGRNKAKIRETGLSLNTKTAKRGEIFESDDDIIRTPVPKPKDPDYFD</sequence>